<evidence type="ECO:0000313" key="2">
    <source>
        <dbReference type="Proteomes" id="UP000636479"/>
    </source>
</evidence>
<accession>A0A8H6T982</accession>
<proteinExistence type="predicted"/>
<dbReference type="AlphaFoldDB" id="A0A8H6T982"/>
<dbReference type="OrthoDB" id="2734547at2759"/>
<organism evidence="1 2">
    <name type="scientific">Mycena indigotica</name>
    <dbReference type="NCBI Taxonomy" id="2126181"/>
    <lineage>
        <taxon>Eukaryota</taxon>
        <taxon>Fungi</taxon>
        <taxon>Dikarya</taxon>
        <taxon>Basidiomycota</taxon>
        <taxon>Agaricomycotina</taxon>
        <taxon>Agaricomycetes</taxon>
        <taxon>Agaricomycetidae</taxon>
        <taxon>Agaricales</taxon>
        <taxon>Marasmiineae</taxon>
        <taxon>Mycenaceae</taxon>
        <taxon>Mycena</taxon>
    </lineage>
</organism>
<comment type="caution">
    <text evidence="1">The sequence shown here is derived from an EMBL/GenBank/DDBJ whole genome shotgun (WGS) entry which is preliminary data.</text>
</comment>
<dbReference type="EMBL" id="JACAZF010000002">
    <property type="protein sequence ID" value="KAF7312667.1"/>
    <property type="molecule type" value="Genomic_DNA"/>
</dbReference>
<keyword evidence="2" id="KW-1185">Reference proteome</keyword>
<reference evidence="1" key="1">
    <citation type="submission" date="2020-05" db="EMBL/GenBank/DDBJ databases">
        <title>Mycena genomes resolve the evolution of fungal bioluminescence.</title>
        <authorList>
            <person name="Tsai I.J."/>
        </authorList>
    </citation>
    <scope>NUCLEOTIDE SEQUENCE</scope>
    <source>
        <strain evidence="1">171206Taipei</strain>
    </source>
</reference>
<dbReference type="GeneID" id="59342196"/>
<dbReference type="Proteomes" id="UP000636479">
    <property type="component" value="Unassembled WGS sequence"/>
</dbReference>
<gene>
    <name evidence="1" type="ORF">MIND_00281000</name>
</gene>
<name>A0A8H6T982_9AGAR</name>
<sequence>MPPSRLPIELWERVMDDLSAQGDSKALGVCSLVCMRWSRRSEFLLYSDVRISDSNWQRFLELFASTSSAGILFCTKRLTLDITSTRQLHTLVTTIASKFPVKPFSFVEHVSLRNLDLTELPLEEQRQVQGALAQTMKNISALELNNATFHDIHHCVRFTSVFPRLASLGLVDVRFLKYYFHHHFSSMGRLKFVFSMPASWKAFKVDGGEAVPILLCALLATDVADTGLELELLNIEDGHRLYVEECIAILKSRGIEVLVSKDSGD</sequence>
<evidence type="ECO:0000313" key="1">
    <source>
        <dbReference type="EMBL" id="KAF7312667.1"/>
    </source>
</evidence>
<dbReference type="RefSeq" id="XP_037224775.1">
    <property type="nucleotide sequence ID" value="XM_037359680.1"/>
</dbReference>
<protein>
    <submittedName>
        <fullName evidence="1">Cytoplasmic protein</fullName>
    </submittedName>
</protein>